<dbReference type="EMBL" id="CP023702">
    <property type="protein sequence ID" value="QEU73865.1"/>
    <property type="molecule type" value="Genomic_DNA"/>
</dbReference>
<protein>
    <submittedName>
        <fullName evidence="3">DUF4253 domain-containing protein</fullName>
    </submittedName>
</protein>
<gene>
    <name evidence="3" type="ORF">CP967_19385</name>
</gene>
<dbReference type="OrthoDB" id="7839592at2"/>
<evidence type="ECO:0000259" key="2">
    <source>
        <dbReference type="Pfam" id="PF14062"/>
    </source>
</evidence>
<keyword evidence="4" id="KW-1185">Reference proteome</keyword>
<reference evidence="3 4" key="1">
    <citation type="submission" date="2017-09" db="EMBL/GenBank/DDBJ databases">
        <authorList>
            <person name="Lee N."/>
            <person name="Cho B.-K."/>
        </authorList>
    </citation>
    <scope>NUCLEOTIDE SEQUENCE [LARGE SCALE GENOMIC DNA]</scope>
    <source>
        <strain evidence="3 4">ATCC 12769</strain>
    </source>
</reference>
<dbReference type="Pfam" id="PF14062">
    <property type="entry name" value="DUF4253"/>
    <property type="match status" value="1"/>
</dbReference>
<dbReference type="KEGG" id="snk:CP967_19385"/>
<dbReference type="InterPro" id="IPR025349">
    <property type="entry name" value="DUF4253"/>
</dbReference>
<dbReference type="RefSeq" id="WP_150489163.1">
    <property type="nucleotide sequence ID" value="NZ_BMUV01000033.1"/>
</dbReference>
<evidence type="ECO:0000313" key="3">
    <source>
        <dbReference type="EMBL" id="QEU73865.1"/>
    </source>
</evidence>
<organism evidence="3 4">
    <name type="scientific">Streptomyces nitrosporeus</name>
    <dbReference type="NCBI Taxonomy" id="28894"/>
    <lineage>
        <taxon>Bacteria</taxon>
        <taxon>Bacillati</taxon>
        <taxon>Actinomycetota</taxon>
        <taxon>Actinomycetes</taxon>
        <taxon>Kitasatosporales</taxon>
        <taxon>Streptomycetaceae</taxon>
        <taxon>Streptomyces</taxon>
    </lineage>
</organism>
<feature type="domain" description="DUF4253" evidence="2">
    <location>
        <begin position="144"/>
        <end position="254"/>
    </location>
</feature>
<feature type="region of interest" description="Disordered" evidence="1">
    <location>
        <begin position="63"/>
        <end position="86"/>
    </location>
</feature>
<evidence type="ECO:0000313" key="4">
    <source>
        <dbReference type="Proteomes" id="UP000326178"/>
    </source>
</evidence>
<evidence type="ECO:0000256" key="1">
    <source>
        <dbReference type="SAM" id="MobiDB-lite"/>
    </source>
</evidence>
<name>A0A5J6FFY9_9ACTN</name>
<accession>A0A5J6FFY9</accession>
<sequence length="254" mass="27759">MTTHPHPLARLHLPGGTLLDATGDGPWHEPLLWYADRPARPGDWARLYEAGRPLGLLPVLMETGRGDDGPQDWELQPGRTSDPGDHDAEQVLEEYWQDFRFAEEGLEELNRWPGTAPAPAAAPGGLSPDRLAAETADIISDSGRLALIPALRSADIPAAIGWSGPLNHDNDVARLCAVLRSWEDRFGIRVVSLGFDTMKVSVGRPPGTGAEAYALAAEHLAFCPDAIDAELPEGLRMYADMELLGQDVWSFWWD</sequence>
<dbReference type="AlphaFoldDB" id="A0A5J6FFY9"/>
<proteinExistence type="predicted"/>
<dbReference type="Proteomes" id="UP000326178">
    <property type="component" value="Chromosome"/>
</dbReference>